<dbReference type="SUPFAM" id="SSF46785">
    <property type="entry name" value="Winged helix' DNA-binding domain"/>
    <property type="match status" value="1"/>
</dbReference>
<dbReference type="InterPro" id="IPR008920">
    <property type="entry name" value="TF_FadR/GntR_C"/>
</dbReference>
<accession>A0A7D7LWY2</accession>
<organism evidence="5 6">
    <name type="scientific">Gordonia jinghuaiqii</name>
    <dbReference type="NCBI Taxonomy" id="2758710"/>
    <lineage>
        <taxon>Bacteria</taxon>
        <taxon>Bacillati</taxon>
        <taxon>Actinomycetota</taxon>
        <taxon>Actinomycetes</taxon>
        <taxon>Mycobacteriales</taxon>
        <taxon>Gordoniaceae</taxon>
        <taxon>Gordonia</taxon>
    </lineage>
</organism>
<dbReference type="Proteomes" id="UP000515663">
    <property type="component" value="Chromosome"/>
</dbReference>
<keyword evidence="6" id="KW-1185">Reference proteome</keyword>
<sequence>MLHPTSESAAERVYAEVKEQILTNEIAGGELISEGEIAAQCAVSRTPVREAFLRLETEGWMRLYPKRGALVVPIGEREKRDVVDARRLLEGHAVRSVVTRSGALDDLVTRLRENLDAHRRADTADLAAFSKVDAQFHQLIAAAGDNPLLADFFTTLGERHRRMTTASVHRDSGVAARIIADHVELLDAIEAADADRFDRLLAGHLAAVHDLSVHDLSGHDLSVQDLSVQDLSVQDLSVQDLSGHDLPGASA</sequence>
<dbReference type="GO" id="GO:0003677">
    <property type="term" value="F:DNA binding"/>
    <property type="evidence" value="ECO:0007669"/>
    <property type="project" value="UniProtKB-KW"/>
</dbReference>
<dbReference type="Gene3D" id="1.10.10.10">
    <property type="entry name" value="Winged helix-like DNA-binding domain superfamily/Winged helix DNA-binding domain"/>
    <property type="match status" value="1"/>
</dbReference>
<dbReference type="Pfam" id="PF07729">
    <property type="entry name" value="FCD"/>
    <property type="match status" value="1"/>
</dbReference>
<dbReference type="CDD" id="cd07377">
    <property type="entry name" value="WHTH_GntR"/>
    <property type="match status" value="1"/>
</dbReference>
<dbReference type="AlphaFoldDB" id="A0A7D7LWY2"/>
<name>A0A7D7LWY2_9ACTN</name>
<keyword evidence="2" id="KW-0238">DNA-binding</keyword>
<dbReference type="KEGG" id="gji:H1R19_02425"/>
<dbReference type="Gene3D" id="1.20.120.530">
    <property type="entry name" value="GntR ligand-binding domain-like"/>
    <property type="match status" value="1"/>
</dbReference>
<evidence type="ECO:0000256" key="2">
    <source>
        <dbReference type="ARBA" id="ARBA00023125"/>
    </source>
</evidence>
<evidence type="ECO:0000313" key="5">
    <source>
        <dbReference type="EMBL" id="QMT03701.1"/>
    </source>
</evidence>
<dbReference type="SMART" id="SM00345">
    <property type="entry name" value="HTH_GNTR"/>
    <property type="match status" value="1"/>
</dbReference>
<dbReference type="EMBL" id="CP059491">
    <property type="protein sequence ID" value="QMT03701.1"/>
    <property type="molecule type" value="Genomic_DNA"/>
</dbReference>
<dbReference type="PRINTS" id="PR00035">
    <property type="entry name" value="HTHGNTR"/>
</dbReference>
<evidence type="ECO:0000256" key="3">
    <source>
        <dbReference type="ARBA" id="ARBA00023163"/>
    </source>
</evidence>
<dbReference type="InterPro" id="IPR011711">
    <property type="entry name" value="GntR_C"/>
</dbReference>
<dbReference type="Pfam" id="PF00392">
    <property type="entry name" value="GntR"/>
    <property type="match status" value="1"/>
</dbReference>
<evidence type="ECO:0000259" key="4">
    <source>
        <dbReference type="PROSITE" id="PS50949"/>
    </source>
</evidence>
<dbReference type="PANTHER" id="PTHR43537:SF24">
    <property type="entry name" value="GLUCONATE OPERON TRANSCRIPTIONAL REPRESSOR"/>
    <property type="match status" value="1"/>
</dbReference>
<keyword evidence="3" id="KW-0804">Transcription</keyword>
<dbReference type="PANTHER" id="PTHR43537">
    <property type="entry name" value="TRANSCRIPTIONAL REGULATOR, GNTR FAMILY"/>
    <property type="match status" value="1"/>
</dbReference>
<evidence type="ECO:0000256" key="1">
    <source>
        <dbReference type="ARBA" id="ARBA00023015"/>
    </source>
</evidence>
<dbReference type="GO" id="GO:0003700">
    <property type="term" value="F:DNA-binding transcription factor activity"/>
    <property type="evidence" value="ECO:0007669"/>
    <property type="project" value="InterPro"/>
</dbReference>
<dbReference type="PROSITE" id="PS50949">
    <property type="entry name" value="HTH_GNTR"/>
    <property type="match status" value="1"/>
</dbReference>
<dbReference type="InterPro" id="IPR036388">
    <property type="entry name" value="WH-like_DNA-bd_sf"/>
</dbReference>
<dbReference type="SUPFAM" id="SSF48008">
    <property type="entry name" value="GntR ligand-binding domain-like"/>
    <property type="match status" value="1"/>
</dbReference>
<gene>
    <name evidence="5" type="ORF">H1R19_02425</name>
</gene>
<dbReference type="InterPro" id="IPR000524">
    <property type="entry name" value="Tscrpt_reg_HTH_GntR"/>
</dbReference>
<reference evidence="6" key="1">
    <citation type="submission" date="2020-07" db="EMBL/GenBank/DDBJ databases">
        <title>novel species isolated from the respiratory tract of Marmot.</title>
        <authorList>
            <person name="Zhang G."/>
        </authorList>
    </citation>
    <scope>NUCLEOTIDE SEQUENCE [LARGE SCALE GENOMIC DNA]</scope>
    <source>
        <strain evidence="6">686</strain>
    </source>
</reference>
<protein>
    <submittedName>
        <fullName evidence="5">GntR family transcriptional regulator</fullName>
    </submittedName>
</protein>
<evidence type="ECO:0000313" key="6">
    <source>
        <dbReference type="Proteomes" id="UP000515663"/>
    </source>
</evidence>
<proteinExistence type="predicted"/>
<dbReference type="InterPro" id="IPR036390">
    <property type="entry name" value="WH_DNA-bd_sf"/>
</dbReference>
<dbReference type="SMART" id="SM00895">
    <property type="entry name" value="FCD"/>
    <property type="match status" value="1"/>
</dbReference>
<feature type="domain" description="HTH gntR-type" evidence="4">
    <location>
        <begin position="7"/>
        <end position="74"/>
    </location>
</feature>
<keyword evidence="1" id="KW-0805">Transcription regulation</keyword>